<evidence type="ECO:0000313" key="1">
    <source>
        <dbReference type="EMBL" id="KAL2055502.1"/>
    </source>
</evidence>
<reference evidence="1 2" key="1">
    <citation type="submission" date="2024-09" db="EMBL/GenBank/DDBJ databases">
        <title>Rethinking Asexuality: The Enigmatic Case of Functional Sexual Genes in Lepraria (Stereocaulaceae).</title>
        <authorList>
            <person name="Doellman M."/>
            <person name="Sun Y."/>
            <person name="Barcenas-Pena A."/>
            <person name="Lumbsch H.T."/>
            <person name="Grewe F."/>
        </authorList>
    </citation>
    <scope>NUCLEOTIDE SEQUENCE [LARGE SCALE GENOMIC DNA]</scope>
    <source>
        <strain evidence="1 2">Grewe 0041</strain>
    </source>
</reference>
<dbReference type="Proteomes" id="UP001590951">
    <property type="component" value="Unassembled WGS sequence"/>
</dbReference>
<evidence type="ECO:0000313" key="2">
    <source>
        <dbReference type="Proteomes" id="UP001590951"/>
    </source>
</evidence>
<organism evidence="1 2">
    <name type="scientific">Lepraria finkii</name>
    <dbReference type="NCBI Taxonomy" id="1340010"/>
    <lineage>
        <taxon>Eukaryota</taxon>
        <taxon>Fungi</taxon>
        <taxon>Dikarya</taxon>
        <taxon>Ascomycota</taxon>
        <taxon>Pezizomycotina</taxon>
        <taxon>Lecanoromycetes</taxon>
        <taxon>OSLEUM clade</taxon>
        <taxon>Lecanoromycetidae</taxon>
        <taxon>Lecanorales</taxon>
        <taxon>Lecanorineae</taxon>
        <taxon>Stereocaulaceae</taxon>
        <taxon>Lepraria</taxon>
    </lineage>
</organism>
<keyword evidence="2" id="KW-1185">Reference proteome</keyword>
<proteinExistence type="predicted"/>
<protein>
    <submittedName>
        <fullName evidence="1">Uncharacterized protein</fullName>
    </submittedName>
</protein>
<dbReference type="EMBL" id="JBHFEH010000011">
    <property type="protein sequence ID" value="KAL2055502.1"/>
    <property type="molecule type" value="Genomic_DNA"/>
</dbReference>
<accession>A0ABR4BDH4</accession>
<name>A0ABR4BDH4_9LECA</name>
<comment type="caution">
    <text evidence="1">The sequence shown here is derived from an EMBL/GenBank/DDBJ whole genome shotgun (WGS) entry which is preliminary data.</text>
</comment>
<sequence>MDVRGLGLRFLTNVSYRLQPVLSCLLEGSNSLCLSDDNRTKFEEALAPVLRIVEKDRIYPTRTYSQGLFNLDTVLAALGEQDTRSVIGTTINVLLVTNEEF</sequence>
<gene>
    <name evidence="1" type="ORF">ABVK25_004310</name>
</gene>